<dbReference type="GO" id="GO:0030488">
    <property type="term" value="P:tRNA methylation"/>
    <property type="evidence" value="ECO:0007669"/>
    <property type="project" value="TreeGrafter"/>
</dbReference>
<protein>
    <recommendedName>
        <fullName evidence="5">SAM-dependent MTase RsmB/NOP-type domain-containing protein</fullName>
    </recommendedName>
</protein>
<dbReference type="GO" id="GO:0003723">
    <property type="term" value="F:RNA binding"/>
    <property type="evidence" value="ECO:0007669"/>
    <property type="project" value="UniProtKB-KW"/>
</dbReference>
<dbReference type="InterPro" id="IPR023267">
    <property type="entry name" value="RCMT"/>
</dbReference>
<feature type="non-terminal residue" evidence="6">
    <location>
        <position position="98"/>
    </location>
</feature>
<dbReference type="PROSITE" id="PS51686">
    <property type="entry name" value="SAM_MT_RSMB_NOP"/>
    <property type="match status" value="1"/>
</dbReference>
<dbReference type="Gene3D" id="3.40.50.150">
    <property type="entry name" value="Vaccinia Virus protein VP39"/>
    <property type="match status" value="1"/>
</dbReference>
<dbReference type="SUPFAM" id="SSF53335">
    <property type="entry name" value="S-adenosyl-L-methionine-dependent methyltransferases"/>
    <property type="match status" value="1"/>
</dbReference>
<keyword evidence="1" id="KW-0489">Methyltransferase</keyword>
<dbReference type="AlphaFoldDB" id="X1QEH4"/>
<comment type="caution">
    <text evidence="6">The sequence shown here is derived from an EMBL/GenBank/DDBJ whole genome shotgun (WGS) entry which is preliminary data.</text>
</comment>
<dbReference type="EMBL" id="BARV01040357">
    <property type="protein sequence ID" value="GAI53221.1"/>
    <property type="molecule type" value="Genomic_DNA"/>
</dbReference>
<evidence type="ECO:0000256" key="3">
    <source>
        <dbReference type="ARBA" id="ARBA00022691"/>
    </source>
</evidence>
<proteinExistence type="predicted"/>
<keyword evidence="2" id="KW-0808">Transferase</keyword>
<feature type="domain" description="SAM-dependent MTase RsmB/NOP-type" evidence="5">
    <location>
        <begin position="1"/>
        <end position="98"/>
    </location>
</feature>
<dbReference type="InterPro" id="IPR029063">
    <property type="entry name" value="SAM-dependent_MTases_sf"/>
</dbReference>
<dbReference type="PANTHER" id="PTHR22807:SF74">
    <property type="entry name" value="TRNA (CYTOSINE(48)-C(5))-METHYLTRANSFERASE"/>
    <property type="match status" value="1"/>
</dbReference>
<gene>
    <name evidence="6" type="ORF">S06H3_61514</name>
</gene>
<dbReference type="GO" id="GO:0016428">
    <property type="term" value="F:tRNA (cytidine-5-)-methyltransferase activity"/>
    <property type="evidence" value="ECO:0007669"/>
    <property type="project" value="TreeGrafter"/>
</dbReference>
<dbReference type="PANTHER" id="PTHR22807">
    <property type="entry name" value="NOP2 YEAST -RELATED NOL1/NOP2/FMU SUN DOMAIN-CONTAINING"/>
    <property type="match status" value="1"/>
</dbReference>
<reference evidence="6" key="1">
    <citation type="journal article" date="2014" name="Front. Microbiol.">
        <title>High frequency of phylogenetically diverse reductive dehalogenase-homologous genes in deep subseafloor sedimentary metagenomes.</title>
        <authorList>
            <person name="Kawai M."/>
            <person name="Futagami T."/>
            <person name="Toyoda A."/>
            <person name="Takaki Y."/>
            <person name="Nishi S."/>
            <person name="Hori S."/>
            <person name="Arai W."/>
            <person name="Tsubouchi T."/>
            <person name="Morono Y."/>
            <person name="Uchiyama I."/>
            <person name="Ito T."/>
            <person name="Fujiyama A."/>
            <person name="Inagaki F."/>
            <person name="Takami H."/>
        </authorList>
    </citation>
    <scope>NUCLEOTIDE SEQUENCE</scope>
    <source>
        <strain evidence="6">Expedition CK06-06</strain>
    </source>
</reference>
<dbReference type="PRINTS" id="PR02008">
    <property type="entry name" value="RCMTFAMILY"/>
</dbReference>
<accession>X1QEH4</accession>
<keyword evidence="4" id="KW-0694">RNA-binding</keyword>
<keyword evidence="3" id="KW-0949">S-adenosyl-L-methionine</keyword>
<evidence type="ECO:0000313" key="6">
    <source>
        <dbReference type="EMBL" id="GAI53221.1"/>
    </source>
</evidence>
<dbReference type="Pfam" id="PF01189">
    <property type="entry name" value="Methyltr_RsmB-F"/>
    <property type="match status" value="1"/>
</dbReference>
<sequence>MNTNRDTVVKRLESLGIVLEKIPFLEYGYWIRRSRFSVGATAEYLLGLYSIQEAAAQIPVTLFTELEDKTVLDACASPGGKTVQFANRMNNSGVIVAL</sequence>
<dbReference type="Gene3D" id="3.30.70.1170">
    <property type="entry name" value="Sun protein, domain 3"/>
    <property type="match status" value="1"/>
</dbReference>
<organism evidence="6">
    <name type="scientific">marine sediment metagenome</name>
    <dbReference type="NCBI Taxonomy" id="412755"/>
    <lineage>
        <taxon>unclassified sequences</taxon>
        <taxon>metagenomes</taxon>
        <taxon>ecological metagenomes</taxon>
    </lineage>
</organism>
<evidence type="ECO:0000259" key="5">
    <source>
        <dbReference type="PROSITE" id="PS51686"/>
    </source>
</evidence>
<dbReference type="InterPro" id="IPR049560">
    <property type="entry name" value="MeTrfase_RsmB-F_NOP2_cat"/>
</dbReference>
<evidence type="ECO:0000256" key="2">
    <source>
        <dbReference type="ARBA" id="ARBA00022679"/>
    </source>
</evidence>
<evidence type="ECO:0000256" key="1">
    <source>
        <dbReference type="ARBA" id="ARBA00022603"/>
    </source>
</evidence>
<dbReference type="InterPro" id="IPR001678">
    <property type="entry name" value="MeTrfase_RsmB-F_NOP2_dom"/>
</dbReference>
<name>X1QEH4_9ZZZZ</name>
<evidence type="ECO:0000256" key="4">
    <source>
        <dbReference type="ARBA" id="ARBA00022884"/>
    </source>
</evidence>